<dbReference type="OrthoDB" id="415394at2759"/>
<dbReference type="EMBL" id="CAJNDS010000125">
    <property type="protein sequence ID" value="CAE6966568.1"/>
    <property type="molecule type" value="Genomic_DNA"/>
</dbReference>
<evidence type="ECO:0000313" key="3">
    <source>
        <dbReference type="Proteomes" id="UP000604046"/>
    </source>
</evidence>
<accession>A0A812HZL8</accession>
<reference evidence="2" key="1">
    <citation type="submission" date="2021-02" db="EMBL/GenBank/DDBJ databases">
        <authorList>
            <person name="Dougan E. K."/>
            <person name="Rhodes N."/>
            <person name="Thang M."/>
            <person name="Chan C."/>
        </authorList>
    </citation>
    <scope>NUCLEOTIDE SEQUENCE</scope>
</reference>
<keyword evidence="1" id="KW-0812">Transmembrane</keyword>
<feature type="transmembrane region" description="Helical" evidence="1">
    <location>
        <begin position="406"/>
        <end position="428"/>
    </location>
</feature>
<keyword evidence="1" id="KW-1133">Transmembrane helix</keyword>
<name>A0A812HZL8_9DINO</name>
<feature type="transmembrane region" description="Helical" evidence="1">
    <location>
        <begin position="341"/>
        <end position="363"/>
    </location>
</feature>
<comment type="caution">
    <text evidence="2">The sequence shown here is derived from an EMBL/GenBank/DDBJ whole genome shotgun (WGS) entry which is preliminary data.</text>
</comment>
<proteinExistence type="predicted"/>
<feature type="transmembrane region" description="Helical" evidence="1">
    <location>
        <begin position="375"/>
        <end position="394"/>
    </location>
</feature>
<feature type="transmembrane region" description="Helical" evidence="1">
    <location>
        <begin position="147"/>
        <end position="166"/>
    </location>
</feature>
<sequence length="478" mass="52508">MSWALMRNPEGLNCDVFISHAWKEGIYEFICKVLHSWPRSARNAWCCMLANPQHLDIGALLQAPKNSPFALALQESSCVLVVPNRHSSVYTRLWCAYEAYVASEAGKEILIARASIRQQVLHSLLYLGAAATLGILLGFLARLLLSRLSSVFLILAFGAALCSSIIQSDRARMALNCVGEMACGFSIVNWSTVHPWLPLQDLPGLVPIIEQRFIWLVGISLFCMMEADRINSQATRIAAAELLQGYEDQGSVEYAECSRDADALSIRAEIGDKFGEVDYAIHVLLRAGISTPALRDIARAGVDVESAAHSDVTIPFLFLMPLNVFTLVEMFLDAFFLRSEWFYAIIQGFSFLSRVVLLFLLFRRPVDDRCFILKMITKTVAVLIVLVCPNLVLAELDLRLVPRSVLRAWFSLPIASFIALLGLALLGLRGTAALPGGLCLLQLFLARGCRALRGLSGLATKSKYASTDSSPDTASSGS</sequence>
<keyword evidence="1" id="KW-0472">Membrane</keyword>
<dbReference type="AlphaFoldDB" id="A0A812HZL8"/>
<keyword evidence="3" id="KW-1185">Reference proteome</keyword>
<evidence type="ECO:0000313" key="2">
    <source>
        <dbReference type="EMBL" id="CAE6966568.1"/>
    </source>
</evidence>
<protein>
    <submittedName>
        <fullName evidence="2">Uncharacterized protein</fullName>
    </submittedName>
</protein>
<organism evidence="2 3">
    <name type="scientific">Symbiodinium natans</name>
    <dbReference type="NCBI Taxonomy" id="878477"/>
    <lineage>
        <taxon>Eukaryota</taxon>
        <taxon>Sar</taxon>
        <taxon>Alveolata</taxon>
        <taxon>Dinophyceae</taxon>
        <taxon>Suessiales</taxon>
        <taxon>Symbiodiniaceae</taxon>
        <taxon>Symbiodinium</taxon>
    </lineage>
</organism>
<dbReference type="Proteomes" id="UP000604046">
    <property type="component" value="Unassembled WGS sequence"/>
</dbReference>
<gene>
    <name evidence="2" type="ORF">SNAT2548_LOCUS2225</name>
</gene>
<feature type="transmembrane region" description="Helical" evidence="1">
    <location>
        <begin position="316"/>
        <end position="335"/>
    </location>
</feature>
<evidence type="ECO:0000256" key="1">
    <source>
        <dbReference type="SAM" id="Phobius"/>
    </source>
</evidence>
<feature type="transmembrane region" description="Helical" evidence="1">
    <location>
        <begin position="123"/>
        <end position="141"/>
    </location>
</feature>